<keyword evidence="7 12" id="KW-0573">Peptidoglycan synthesis</keyword>
<feature type="transmembrane region" description="Helical" evidence="12">
    <location>
        <begin position="239"/>
        <end position="256"/>
    </location>
</feature>
<feature type="transmembrane region" description="Helical" evidence="12">
    <location>
        <begin position="96"/>
        <end position="114"/>
    </location>
</feature>
<dbReference type="Proteomes" id="UP000184517">
    <property type="component" value="Unassembled WGS sequence"/>
</dbReference>
<dbReference type="PROSITE" id="PS01347">
    <property type="entry name" value="MRAY_1"/>
    <property type="match status" value="1"/>
</dbReference>
<dbReference type="GO" id="GO:0005886">
    <property type="term" value="C:plasma membrane"/>
    <property type="evidence" value="ECO:0007669"/>
    <property type="project" value="UniProtKB-SubCell"/>
</dbReference>
<evidence type="ECO:0000256" key="4">
    <source>
        <dbReference type="ARBA" id="ARBA00022679"/>
    </source>
</evidence>
<dbReference type="OrthoDB" id="9805475at2"/>
<dbReference type="STRING" id="1122206.SAMN02745753_03083"/>
<dbReference type="InterPro" id="IPR003524">
    <property type="entry name" value="PNAcMuramoyl-5peptid_Trfase"/>
</dbReference>
<dbReference type="GO" id="GO:0009252">
    <property type="term" value="P:peptidoglycan biosynthetic process"/>
    <property type="evidence" value="ECO:0007669"/>
    <property type="project" value="UniProtKB-UniRule"/>
</dbReference>
<organism evidence="15 16">
    <name type="scientific">Marinomonas polaris DSM 16579</name>
    <dbReference type="NCBI Taxonomy" id="1122206"/>
    <lineage>
        <taxon>Bacteria</taxon>
        <taxon>Pseudomonadati</taxon>
        <taxon>Pseudomonadota</taxon>
        <taxon>Gammaproteobacteria</taxon>
        <taxon>Oceanospirillales</taxon>
        <taxon>Oceanospirillaceae</taxon>
        <taxon>Marinomonas</taxon>
    </lineage>
</organism>
<dbReference type="GO" id="GO:0051301">
    <property type="term" value="P:cell division"/>
    <property type="evidence" value="ECO:0007669"/>
    <property type="project" value="UniProtKB-KW"/>
</dbReference>
<keyword evidence="12 14" id="KW-0460">Magnesium</keyword>
<dbReference type="GO" id="GO:0046872">
    <property type="term" value="F:metal ion binding"/>
    <property type="evidence" value="ECO:0007669"/>
    <property type="project" value="UniProtKB-KW"/>
</dbReference>
<keyword evidence="6 12" id="KW-0133">Cell shape</keyword>
<feature type="binding site" evidence="14">
    <location>
        <position position="192"/>
    </location>
    <ligand>
        <name>Mg(2+)</name>
        <dbReference type="ChEBI" id="CHEBI:18420"/>
    </ligand>
</feature>
<comment type="cofactor">
    <cofactor evidence="12 14">
        <name>Mg(2+)</name>
        <dbReference type="ChEBI" id="CHEBI:18420"/>
    </cofactor>
</comment>
<dbReference type="InterPro" id="IPR018480">
    <property type="entry name" value="PNAcMuramoyl-5peptid_Trfase_CS"/>
</dbReference>
<evidence type="ECO:0000256" key="13">
    <source>
        <dbReference type="NCBIfam" id="TIGR00445"/>
    </source>
</evidence>
<comment type="function">
    <text evidence="12">Catalyzes the initial step of the lipid cycle reactions in the biosynthesis of the cell wall peptidoglycan: transfers peptidoglycan precursor phospho-MurNAc-pentapeptide from UDP-MurNAc-pentapeptide onto the lipid carrier undecaprenyl phosphate, yielding undecaprenyl-pyrophosphoryl-MurNAc-pentapeptide, known as lipid I.</text>
</comment>
<name>A0A1M5GAL9_9GAMM</name>
<evidence type="ECO:0000256" key="2">
    <source>
        <dbReference type="ARBA" id="ARBA00005583"/>
    </source>
</evidence>
<keyword evidence="16" id="KW-1185">Reference proteome</keyword>
<proteinExistence type="inferred from homology"/>
<dbReference type="CDD" id="cd06852">
    <property type="entry name" value="GT_MraY"/>
    <property type="match status" value="1"/>
</dbReference>
<evidence type="ECO:0000256" key="6">
    <source>
        <dbReference type="ARBA" id="ARBA00022960"/>
    </source>
</evidence>
<feature type="transmembrane region" description="Helical" evidence="12">
    <location>
        <begin position="69"/>
        <end position="90"/>
    </location>
</feature>
<dbReference type="UniPathway" id="UPA00219"/>
<dbReference type="EMBL" id="FQVF01000014">
    <property type="protein sequence ID" value="SHG00718.1"/>
    <property type="molecule type" value="Genomic_DNA"/>
</dbReference>
<evidence type="ECO:0000256" key="11">
    <source>
        <dbReference type="ARBA" id="ARBA00023316"/>
    </source>
</evidence>
<evidence type="ECO:0000256" key="1">
    <source>
        <dbReference type="ARBA" id="ARBA00004141"/>
    </source>
</evidence>
<dbReference type="HAMAP" id="MF_00038">
    <property type="entry name" value="MraY"/>
    <property type="match status" value="1"/>
</dbReference>
<dbReference type="GO" id="GO:0008360">
    <property type="term" value="P:regulation of cell shape"/>
    <property type="evidence" value="ECO:0007669"/>
    <property type="project" value="UniProtKB-KW"/>
</dbReference>
<dbReference type="EC" id="2.7.8.13" evidence="12 13"/>
<feature type="binding site" evidence="14">
    <location>
        <position position="267"/>
    </location>
    <ligand>
        <name>Mg(2+)</name>
        <dbReference type="ChEBI" id="CHEBI:18420"/>
    </ligand>
</feature>
<keyword evidence="5 12" id="KW-0812">Transmembrane</keyword>
<evidence type="ECO:0000256" key="5">
    <source>
        <dbReference type="ARBA" id="ARBA00022692"/>
    </source>
</evidence>
<keyword evidence="8 12" id="KW-1133">Transmembrane helix</keyword>
<evidence type="ECO:0000256" key="14">
    <source>
        <dbReference type="PIRSR" id="PIRSR600715-1"/>
    </source>
</evidence>
<feature type="transmembrane region" description="Helical" evidence="12">
    <location>
        <begin position="26"/>
        <end position="48"/>
    </location>
</feature>
<keyword evidence="12 14" id="KW-0479">Metal-binding</keyword>
<protein>
    <recommendedName>
        <fullName evidence="12 13">Phospho-N-acetylmuramoyl-pentapeptide-transferase</fullName>
        <ecNumber evidence="12 13">2.7.8.13</ecNumber>
    </recommendedName>
    <alternativeName>
        <fullName evidence="12">UDP-MurNAc-pentapeptide phosphotransferase</fullName>
    </alternativeName>
</protein>
<feature type="transmembrane region" description="Helical" evidence="12">
    <location>
        <begin position="134"/>
        <end position="152"/>
    </location>
</feature>
<dbReference type="PROSITE" id="PS01348">
    <property type="entry name" value="MRAY_2"/>
    <property type="match status" value="1"/>
</dbReference>
<evidence type="ECO:0000256" key="7">
    <source>
        <dbReference type="ARBA" id="ARBA00022984"/>
    </source>
</evidence>
<keyword evidence="10 12" id="KW-0131">Cell cycle</keyword>
<keyword evidence="9 12" id="KW-0472">Membrane</keyword>
<evidence type="ECO:0000313" key="16">
    <source>
        <dbReference type="Proteomes" id="UP000184517"/>
    </source>
</evidence>
<dbReference type="AlphaFoldDB" id="A0A1M5GAL9"/>
<comment type="subcellular location">
    <subcellularLocation>
        <location evidence="12">Cell membrane</location>
        <topology evidence="12">Multi-pass membrane protein</topology>
    </subcellularLocation>
    <subcellularLocation>
        <location evidence="1">Membrane</location>
        <topology evidence="1">Multi-pass membrane protein</topology>
    </subcellularLocation>
</comment>
<dbReference type="RefSeq" id="WP_072840575.1">
    <property type="nucleotide sequence ID" value="NZ_FQVF01000014.1"/>
</dbReference>
<keyword evidence="11 12" id="KW-0961">Cell wall biogenesis/degradation</keyword>
<dbReference type="Pfam" id="PF00953">
    <property type="entry name" value="Glycos_transf_4"/>
    <property type="match status" value="1"/>
</dbReference>
<dbReference type="PANTHER" id="PTHR22926:SF5">
    <property type="entry name" value="PHOSPHO-N-ACETYLMURAMOYL-PENTAPEPTIDE-TRANSFERASE HOMOLOG"/>
    <property type="match status" value="1"/>
</dbReference>
<comment type="pathway">
    <text evidence="12">Cell wall biogenesis; peptidoglycan biosynthesis.</text>
</comment>
<accession>A0A1M5GAL9</accession>
<keyword evidence="4 12" id="KW-0808">Transferase</keyword>
<keyword evidence="3 12" id="KW-0132">Cell division</keyword>
<reference evidence="16" key="1">
    <citation type="submission" date="2016-11" db="EMBL/GenBank/DDBJ databases">
        <authorList>
            <person name="Varghese N."/>
            <person name="Submissions S."/>
        </authorList>
    </citation>
    <scope>NUCLEOTIDE SEQUENCE [LARGE SCALE GENOMIC DNA]</scope>
    <source>
        <strain evidence="16">DSM 16579</strain>
    </source>
</reference>
<evidence type="ECO:0000256" key="8">
    <source>
        <dbReference type="ARBA" id="ARBA00022989"/>
    </source>
</evidence>
<dbReference type="InterPro" id="IPR000715">
    <property type="entry name" value="Glycosyl_transferase_4"/>
</dbReference>
<feature type="transmembrane region" description="Helical" evidence="12">
    <location>
        <begin position="172"/>
        <end position="193"/>
    </location>
</feature>
<evidence type="ECO:0000256" key="12">
    <source>
        <dbReference type="HAMAP-Rule" id="MF_00038"/>
    </source>
</evidence>
<feature type="transmembrane region" description="Helical" evidence="12">
    <location>
        <begin position="338"/>
        <end position="357"/>
    </location>
</feature>
<dbReference type="GO" id="GO:0051992">
    <property type="term" value="F:UDP-N-acetylmuramoyl-L-alanyl-D-glutamyl-meso-2,6-diaminopimelyl-D-alanyl-D-alanine:undecaprenyl-phosphate transferase activity"/>
    <property type="evidence" value="ECO:0007669"/>
    <property type="project" value="RHEA"/>
</dbReference>
<evidence type="ECO:0000256" key="10">
    <source>
        <dbReference type="ARBA" id="ARBA00023306"/>
    </source>
</evidence>
<dbReference type="Pfam" id="PF10555">
    <property type="entry name" value="MraY_sig1"/>
    <property type="match status" value="1"/>
</dbReference>
<sequence length="360" mass="39464">MLLLLTAYLSKYHTFFTVFNYLSLRAILGVLTALAISLLVGNKVIVLLQRLQIGQAVRSDGPQTHLAKAGTPTMGGALIIFSISVSTLLWGDLRNQYVWVVLLVMLAFGVVGWVDDYRKVVEKNPRGLPGRWKYFWQSVFGLAAAFYLYYTASTPAETALIVPLFKDVAIPLGMFFIVLTYFVIVGTSNAVNLTDGLDGLAILPTVLVGGALGVFAYLTGNIRFADYLLIPYVHGSGELLVFCAALAGAGLGFLWFNTYPAQIFMGDVGSLALGAALGTIAVIVRQELVLFIMGGVFVMETVSVILQVASYKLTKRRIFRMAPIHHHFELKGWAEPKVIVRFWIITVCLVLVGFATLKVR</sequence>
<dbReference type="NCBIfam" id="TIGR00445">
    <property type="entry name" value="mraY"/>
    <property type="match status" value="1"/>
</dbReference>
<dbReference type="GO" id="GO:0071555">
    <property type="term" value="P:cell wall organization"/>
    <property type="evidence" value="ECO:0007669"/>
    <property type="project" value="UniProtKB-KW"/>
</dbReference>
<feature type="transmembrane region" description="Helical" evidence="12">
    <location>
        <begin position="263"/>
        <end position="284"/>
    </location>
</feature>
<comment type="similarity">
    <text evidence="2 12">Belongs to the glycosyltransferase 4 family. MraY subfamily.</text>
</comment>
<gene>
    <name evidence="12" type="primary">mraY</name>
    <name evidence="15" type="ORF">SAMN02745753_03083</name>
</gene>
<comment type="catalytic activity">
    <reaction evidence="12">
        <text>UDP-N-acetyl-alpha-D-muramoyl-L-alanyl-gamma-D-glutamyl-meso-2,6-diaminopimeloyl-D-alanyl-D-alanine + di-trans,octa-cis-undecaprenyl phosphate = di-trans,octa-cis-undecaprenyl diphospho-N-acetyl-alpha-D-muramoyl-L-alanyl-D-glutamyl-meso-2,6-diaminopimeloyl-D-alanyl-D-alanine + UMP</text>
        <dbReference type="Rhea" id="RHEA:28386"/>
        <dbReference type="ChEBI" id="CHEBI:57865"/>
        <dbReference type="ChEBI" id="CHEBI:60392"/>
        <dbReference type="ChEBI" id="CHEBI:61386"/>
        <dbReference type="ChEBI" id="CHEBI:61387"/>
        <dbReference type="EC" id="2.7.8.13"/>
    </reaction>
</comment>
<dbReference type="PANTHER" id="PTHR22926">
    <property type="entry name" value="PHOSPHO-N-ACETYLMURAMOYL-PENTAPEPTIDE-TRANSFERASE"/>
    <property type="match status" value="1"/>
</dbReference>
<feature type="transmembrane region" description="Helical" evidence="12">
    <location>
        <begin position="200"/>
        <end position="219"/>
    </location>
</feature>
<evidence type="ECO:0000256" key="9">
    <source>
        <dbReference type="ARBA" id="ARBA00023136"/>
    </source>
</evidence>
<evidence type="ECO:0000313" key="15">
    <source>
        <dbReference type="EMBL" id="SHG00718.1"/>
    </source>
</evidence>
<keyword evidence="12" id="KW-1003">Cell membrane</keyword>
<evidence type="ECO:0000256" key="3">
    <source>
        <dbReference type="ARBA" id="ARBA00022618"/>
    </source>
</evidence>
<dbReference type="GO" id="GO:0008963">
    <property type="term" value="F:phospho-N-acetylmuramoyl-pentapeptide-transferase activity"/>
    <property type="evidence" value="ECO:0007669"/>
    <property type="project" value="UniProtKB-UniRule"/>
</dbReference>
<feature type="transmembrane region" description="Helical" evidence="12">
    <location>
        <begin position="290"/>
        <end position="311"/>
    </location>
</feature>